<organism evidence="2 3">
    <name type="scientific">Ajellomyces capsulatus</name>
    <name type="common">Darling's disease fungus</name>
    <name type="synonym">Histoplasma capsulatum</name>
    <dbReference type="NCBI Taxonomy" id="5037"/>
    <lineage>
        <taxon>Eukaryota</taxon>
        <taxon>Fungi</taxon>
        <taxon>Dikarya</taxon>
        <taxon>Ascomycota</taxon>
        <taxon>Pezizomycotina</taxon>
        <taxon>Eurotiomycetes</taxon>
        <taxon>Eurotiomycetidae</taxon>
        <taxon>Onygenales</taxon>
        <taxon>Ajellomycetaceae</taxon>
        <taxon>Histoplasma</taxon>
    </lineage>
</organism>
<dbReference type="AlphaFoldDB" id="A0A8A1MDR2"/>
<sequence length="153" mass="16963">MSSRYLIRQTPDRANPAPSAANIVRDRDTTSGPLGYLTRATWRKEPTKARSGDQPTIPCHLKGRAIFASQIWQIAPKIVYPLDNPRIQRPRKGSFKSCIIAPWDRKTGALSTGALSYLRPTGVSDAFRQIHLHSSMSGSPKFQRFSPEAGSLC</sequence>
<accession>A0A8A1MDR2</accession>
<dbReference type="Proteomes" id="UP000663671">
    <property type="component" value="Chromosome 1"/>
</dbReference>
<proteinExistence type="predicted"/>
<dbReference type="VEuPathDB" id="FungiDB:I7I51_00377"/>
<dbReference type="EMBL" id="CP069114">
    <property type="protein sequence ID" value="QSS63320.1"/>
    <property type="molecule type" value="Genomic_DNA"/>
</dbReference>
<evidence type="ECO:0000313" key="3">
    <source>
        <dbReference type="Proteomes" id="UP000663671"/>
    </source>
</evidence>
<evidence type="ECO:0000256" key="1">
    <source>
        <dbReference type="SAM" id="MobiDB-lite"/>
    </source>
</evidence>
<protein>
    <submittedName>
        <fullName evidence="2">Uncharacterized protein</fullName>
    </submittedName>
</protein>
<feature type="region of interest" description="Disordered" evidence="1">
    <location>
        <begin position="1"/>
        <end position="20"/>
    </location>
</feature>
<dbReference type="OrthoDB" id="10346280at2759"/>
<reference evidence="2" key="1">
    <citation type="submission" date="2021-01" db="EMBL/GenBank/DDBJ databases">
        <title>Chromosome-level genome assembly of a human fungal pathogen reveals clustering of transcriptionally co-regulated genes.</title>
        <authorList>
            <person name="Voorhies M."/>
            <person name="Cohen S."/>
            <person name="Shea T.P."/>
            <person name="Petrus S."/>
            <person name="Munoz J.F."/>
            <person name="Poplawski S."/>
            <person name="Goldman W.E."/>
            <person name="Michael T."/>
            <person name="Cuomo C.A."/>
            <person name="Sil A."/>
            <person name="Beyhan S."/>
        </authorList>
    </citation>
    <scope>NUCLEOTIDE SEQUENCE</scope>
    <source>
        <strain evidence="2">WU24</strain>
    </source>
</reference>
<name>A0A8A1MDR2_AJECA</name>
<evidence type="ECO:0000313" key="2">
    <source>
        <dbReference type="EMBL" id="QSS63320.1"/>
    </source>
</evidence>
<gene>
    <name evidence="2" type="ORF">I7I51_00377</name>
</gene>